<dbReference type="OrthoDB" id="73875at2759"/>
<evidence type="ECO:0000256" key="5">
    <source>
        <dbReference type="ARBA" id="ARBA00022692"/>
    </source>
</evidence>
<evidence type="ECO:0000256" key="12">
    <source>
        <dbReference type="RuleBase" id="RU000679"/>
    </source>
</evidence>
<feature type="transmembrane region" description="Helical" evidence="13">
    <location>
        <begin position="73"/>
        <end position="99"/>
    </location>
</feature>
<dbReference type="EMBL" id="GDQN01006532">
    <property type="protein sequence ID" value="JAT84522.1"/>
    <property type="molecule type" value="Transcribed_RNA"/>
</dbReference>
<evidence type="ECO:0000313" key="14">
    <source>
        <dbReference type="EMBL" id="JAT81786.1"/>
    </source>
</evidence>
<dbReference type="EMBL" id="GDQN01009268">
    <property type="protein sequence ID" value="JAT81786.1"/>
    <property type="molecule type" value="Transcribed_RNA"/>
</dbReference>
<keyword evidence="4 12" id="KW-0894">Sodium channel</keyword>
<protein>
    <submittedName>
        <fullName evidence="15">Uncharacterized protein</fullName>
    </submittedName>
</protein>
<evidence type="ECO:0000256" key="11">
    <source>
        <dbReference type="ARBA" id="ARBA00023303"/>
    </source>
</evidence>
<dbReference type="GO" id="GO:0005272">
    <property type="term" value="F:sodium channel activity"/>
    <property type="evidence" value="ECO:0007669"/>
    <property type="project" value="UniProtKB-KW"/>
</dbReference>
<keyword evidence="5 12" id="KW-0812">Transmembrane</keyword>
<name>A0A1E1WC03_PECGO</name>
<evidence type="ECO:0000256" key="9">
    <source>
        <dbReference type="ARBA" id="ARBA00023136"/>
    </source>
</evidence>
<keyword evidence="3 12" id="KW-0813">Transport</keyword>
<dbReference type="GO" id="GO:0016020">
    <property type="term" value="C:membrane"/>
    <property type="evidence" value="ECO:0007669"/>
    <property type="project" value="UniProtKB-SubCell"/>
</dbReference>
<evidence type="ECO:0000256" key="1">
    <source>
        <dbReference type="ARBA" id="ARBA00004141"/>
    </source>
</evidence>
<dbReference type="Pfam" id="PF00858">
    <property type="entry name" value="ASC"/>
    <property type="match status" value="1"/>
</dbReference>
<proteinExistence type="inferred from homology"/>
<evidence type="ECO:0000256" key="6">
    <source>
        <dbReference type="ARBA" id="ARBA00022989"/>
    </source>
</evidence>
<dbReference type="InterPro" id="IPR001873">
    <property type="entry name" value="ENaC"/>
</dbReference>
<evidence type="ECO:0000313" key="15">
    <source>
        <dbReference type="EMBL" id="JAT84522.1"/>
    </source>
</evidence>
<keyword evidence="9 13" id="KW-0472">Membrane</keyword>
<evidence type="ECO:0000256" key="7">
    <source>
        <dbReference type="ARBA" id="ARBA00023053"/>
    </source>
</evidence>
<reference evidence="15" key="1">
    <citation type="submission" date="2015-09" db="EMBL/GenBank/DDBJ databases">
        <title>De novo assembly of Pectinophora gossypiella (Pink Bollworm) gut transcriptome.</title>
        <authorList>
            <person name="Tassone E.E."/>
        </authorList>
    </citation>
    <scope>NUCLEOTIDE SEQUENCE</scope>
</reference>
<sequence length="156" mass="17875">MACLASFTARLATNDGARCVCPQQCVDALFKEISTDDQFWVKGPFVNHGSVRFVMQPPRTRYTREIVFHFQDLVVSFGGAAGLFLGASFISFVEIFYFVMERAVRLCGIEGAKGDENIQKETSNKQVPFEMTRMMALNTVLEKERKYESRRRENMY</sequence>
<keyword evidence="10 12" id="KW-0739">Sodium transport</keyword>
<evidence type="ECO:0000256" key="2">
    <source>
        <dbReference type="ARBA" id="ARBA00007193"/>
    </source>
</evidence>
<evidence type="ECO:0000256" key="8">
    <source>
        <dbReference type="ARBA" id="ARBA00023065"/>
    </source>
</evidence>
<organism evidence="15">
    <name type="scientific">Pectinophora gossypiella</name>
    <name type="common">Cotton pink bollworm</name>
    <name type="synonym">Depressaria gossypiella</name>
    <dbReference type="NCBI Taxonomy" id="13191"/>
    <lineage>
        <taxon>Eukaryota</taxon>
        <taxon>Metazoa</taxon>
        <taxon>Ecdysozoa</taxon>
        <taxon>Arthropoda</taxon>
        <taxon>Hexapoda</taxon>
        <taxon>Insecta</taxon>
        <taxon>Pterygota</taxon>
        <taxon>Neoptera</taxon>
        <taxon>Endopterygota</taxon>
        <taxon>Lepidoptera</taxon>
        <taxon>Glossata</taxon>
        <taxon>Ditrysia</taxon>
        <taxon>Gelechioidea</taxon>
        <taxon>Gelechiidae</taxon>
        <taxon>Apatetrinae</taxon>
        <taxon>Pectinophora</taxon>
    </lineage>
</organism>
<evidence type="ECO:0000256" key="3">
    <source>
        <dbReference type="ARBA" id="ARBA00022448"/>
    </source>
</evidence>
<evidence type="ECO:0000256" key="10">
    <source>
        <dbReference type="ARBA" id="ARBA00023201"/>
    </source>
</evidence>
<accession>A0A1E1WC03</accession>
<keyword evidence="6 13" id="KW-1133">Transmembrane helix</keyword>
<evidence type="ECO:0000256" key="13">
    <source>
        <dbReference type="SAM" id="Phobius"/>
    </source>
</evidence>
<evidence type="ECO:0000256" key="4">
    <source>
        <dbReference type="ARBA" id="ARBA00022461"/>
    </source>
</evidence>
<keyword evidence="7" id="KW-0915">Sodium</keyword>
<comment type="subcellular location">
    <subcellularLocation>
        <location evidence="1">Membrane</location>
        <topology evidence="1">Multi-pass membrane protein</topology>
    </subcellularLocation>
</comment>
<dbReference type="AlphaFoldDB" id="A0A1E1WC03"/>
<keyword evidence="8 12" id="KW-0406">Ion transport</keyword>
<keyword evidence="11 12" id="KW-0407">Ion channel</keyword>
<dbReference type="Gene3D" id="1.10.287.770">
    <property type="entry name" value="YojJ-like"/>
    <property type="match status" value="1"/>
</dbReference>
<gene>
    <name evidence="14" type="ORF">g.12334</name>
    <name evidence="15" type="ORF">g.12335</name>
</gene>
<comment type="similarity">
    <text evidence="2 12">Belongs to the amiloride-sensitive sodium channel (TC 1.A.6) family.</text>
</comment>